<feature type="transmembrane region" description="Helical" evidence="1">
    <location>
        <begin position="146"/>
        <end position="165"/>
    </location>
</feature>
<dbReference type="GO" id="GO:0005886">
    <property type="term" value="C:plasma membrane"/>
    <property type="evidence" value="ECO:0007669"/>
    <property type="project" value="UniProtKB-SubCell"/>
</dbReference>
<feature type="transmembrane region" description="Helical" evidence="1">
    <location>
        <begin position="18"/>
        <end position="38"/>
    </location>
</feature>
<dbReference type="EMBL" id="JMIH01000034">
    <property type="protein sequence ID" value="KEO71917.1"/>
    <property type="molecule type" value="Genomic_DNA"/>
</dbReference>
<keyword evidence="3" id="KW-1185">Reference proteome</keyword>
<keyword evidence="1" id="KW-0472">Membrane</keyword>
<dbReference type="OrthoDB" id="6016419at2"/>
<name>A0A074LDP5_9BACT</name>
<evidence type="ECO:0008006" key="4">
    <source>
        <dbReference type="Google" id="ProtNLM"/>
    </source>
</evidence>
<dbReference type="Pfam" id="PF12679">
    <property type="entry name" value="ABC2_membrane_2"/>
    <property type="match status" value="1"/>
</dbReference>
<dbReference type="PANTHER" id="PTHR43471">
    <property type="entry name" value="ABC TRANSPORTER PERMEASE"/>
    <property type="match status" value="1"/>
</dbReference>
<feature type="transmembrane region" description="Helical" evidence="1">
    <location>
        <begin position="227"/>
        <end position="250"/>
    </location>
</feature>
<organism evidence="2 3">
    <name type="scientific">Anditalea andensis</name>
    <dbReference type="NCBI Taxonomy" id="1048983"/>
    <lineage>
        <taxon>Bacteria</taxon>
        <taxon>Pseudomonadati</taxon>
        <taxon>Bacteroidota</taxon>
        <taxon>Cytophagia</taxon>
        <taxon>Cytophagales</taxon>
        <taxon>Cytophagaceae</taxon>
        <taxon>Anditalea</taxon>
    </lineage>
</organism>
<evidence type="ECO:0000256" key="1">
    <source>
        <dbReference type="SAM" id="Phobius"/>
    </source>
</evidence>
<feature type="transmembrane region" description="Helical" evidence="1">
    <location>
        <begin position="454"/>
        <end position="471"/>
    </location>
</feature>
<keyword evidence="1" id="KW-0812">Transmembrane</keyword>
<dbReference type="Proteomes" id="UP000027821">
    <property type="component" value="Unassembled WGS sequence"/>
</dbReference>
<feature type="transmembrane region" description="Helical" evidence="1">
    <location>
        <begin position="257"/>
        <end position="279"/>
    </location>
</feature>
<dbReference type="RefSeq" id="WP_035078911.1">
    <property type="nucleotide sequence ID" value="NZ_JMIH01000034.1"/>
</dbReference>
<dbReference type="AlphaFoldDB" id="A0A074LDP5"/>
<evidence type="ECO:0000313" key="2">
    <source>
        <dbReference type="EMBL" id="KEO71917.1"/>
    </source>
</evidence>
<dbReference type="STRING" id="1048983.EL17_20590"/>
<proteinExistence type="predicted"/>
<dbReference type="PANTHER" id="PTHR43471:SF14">
    <property type="entry name" value="ABC-2 TYPE TRANSPORT SYSTEM PERMEASE PROTEIN"/>
    <property type="match status" value="1"/>
</dbReference>
<comment type="caution">
    <text evidence="2">The sequence shown here is derived from an EMBL/GenBank/DDBJ whole genome shotgun (WGS) entry which is preliminary data.</text>
</comment>
<protein>
    <recommendedName>
        <fullName evidence="4">ABC transporter permease</fullName>
    </recommendedName>
</protein>
<gene>
    <name evidence="2" type="ORF">EL17_20590</name>
</gene>
<keyword evidence="1" id="KW-1133">Transmembrane helix</keyword>
<accession>A0A074LDP5</accession>
<evidence type="ECO:0000313" key="3">
    <source>
        <dbReference type="Proteomes" id="UP000027821"/>
    </source>
</evidence>
<sequence>MLIHIFKYEWLTLVKNRVFLTVFSFSMLLCILALWSGYREYHKQNSVVQQIQETERAYYDKLSVELADIEQNGWTGSSWSNPADPTSLALGIGARYAYRKPHFMQIINGGQSDLHPYYYKITGTKHQAFFHHAEIKNGMLNFIGRYDLSFVIIFLLPLLIIAFSFDILGKEKEGGTLPYLYASQWSLATVFLCKYLFRSLVFFMGVWLVSTVCLGCSLQSMNFLVTWPFLIWSLLVFGYMSFWFCLTFFVSSMGISANYTASTAVVVWLMAVVLLPGILEYITEASYPLPSRSGLIVQSRDAGVEAQKKAADILKEYVEEHPELAANHEDLNMNDFGTRYFTVLNEVEASMKPSADDFGRRLEQRDHFIKSLSIISPALLSQEIMNEISANTNFHYRFLEADANAIKKELREFYLKKIIQGQVLKSNEIPYLPGLVHSEIYYQSDLSWLFRNTMIIWGLCLLFLILGIGRYRSMTSSEFSKILAGK</sequence>
<dbReference type="GO" id="GO:0140359">
    <property type="term" value="F:ABC-type transporter activity"/>
    <property type="evidence" value="ECO:0007669"/>
    <property type="project" value="InterPro"/>
</dbReference>
<dbReference type="eggNOG" id="COG1277">
    <property type="taxonomic scope" value="Bacteria"/>
</dbReference>
<reference evidence="2 3" key="1">
    <citation type="submission" date="2014-04" db="EMBL/GenBank/DDBJ databases">
        <title>Characterization and application of a salt tolerant electro-active bacterium.</title>
        <authorList>
            <person name="Yang L."/>
            <person name="Wei S."/>
            <person name="Tay Q.X.M."/>
        </authorList>
    </citation>
    <scope>NUCLEOTIDE SEQUENCE [LARGE SCALE GENOMIC DNA]</scope>
    <source>
        <strain evidence="2 3">LY1</strain>
    </source>
</reference>